<reference evidence="1" key="2">
    <citation type="journal article" date="2015" name="Data Brief">
        <title>Shoot transcriptome of the giant reed, Arundo donax.</title>
        <authorList>
            <person name="Barrero R.A."/>
            <person name="Guerrero F.D."/>
            <person name="Moolhuijzen P."/>
            <person name="Goolsby J.A."/>
            <person name="Tidwell J."/>
            <person name="Bellgard S.E."/>
            <person name="Bellgard M.I."/>
        </authorList>
    </citation>
    <scope>NUCLEOTIDE SEQUENCE</scope>
    <source>
        <tissue evidence="1">Shoot tissue taken approximately 20 cm above the soil surface</tissue>
    </source>
</reference>
<dbReference type="AlphaFoldDB" id="A0A0A9A1Z8"/>
<organism evidence="1">
    <name type="scientific">Arundo donax</name>
    <name type="common">Giant reed</name>
    <name type="synonym">Donax arundinaceus</name>
    <dbReference type="NCBI Taxonomy" id="35708"/>
    <lineage>
        <taxon>Eukaryota</taxon>
        <taxon>Viridiplantae</taxon>
        <taxon>Streptophyta</taxon>
        <taxon>Embryophyta</taxon>
        <taxon>Tracheophyta</taxon>
        <taxon>Spermatophyta</taxon>
        <taxon>Magnoliopsida</taxon>
        <taxon>Liliopsida</taxon>
        <taxon>Poales</taxon>
        <taxon>Poaceae</taxon>
        <taxon>PACMAD clade</taxon>
        <taxon>Arundinoideae</taxon>
        <taxon>Arundineae</taxon>
        <taxon>Arundo</taxon>
    </lineage>
</organism>
<sequence>MGAGYLRLPLRAHCLPRSFLPVILAHPRRRRRQGTSDSLPVRSSLLPCLPLLFD</sequence>
<reference evidence="1" key="1">
    <citation type="submission" date="2014-09" db="EMBL/GenBank/DDBJ databases">
        <authorList>
            <person name="Magalhaes I.L.F."/>
            <person name="Oliveira U."/>
            <person name="Santos F.R."/>
            <person name="Vidigal T.H.D.A."/>
            <person name="Brescovit A.D."/>
            <person name="Santos A.J."/>
        </authorList>
    </citation>
    <scope>NUCLEOTIDE SEQUENCE</scope>
    <source>
        <tissue evidence="1">Shoot tissue taken approximately 20 cm above the soil surface</tissue>
    </source>
</reference>
<dbReference type="EMBL" id="GBRH01254855">
    <property type="protein sequence ID" value="JAD43040.1"/>
    <property type="molecule type" value="Transcribed_RNA"/>
</dbReference>
<protein>
    <submittedName>
        <fullName evidence="1">Uncharacterized protein</fullName>
    </submittedName>
</protein>
<evidence type="ECO:0000313" key="1">
    <source>
        <dbReference type="EMBL" id="JAD43040.1"/>
    </source>
</evidence>
<name>A0A0A9A1Z8_ARUDO</name>
<proteinExistence type="predicted"/>
<accession>A0A0A9A1Z8</accession>